<dbReference type="Proteomes" id="UP000580051">
    <property type="component" value="Unassembled WGS sequence"/>
</dbReference>
<keyword evidence="6 8" id="KW-0648">Protein biosynthesis</keyword>
<organism evidence="11 12">
    <name type="scientific">Candidatus Hakubella thermalkaliphila</name>
    <dbReference type="NCBI Taxonomy" id="2754717"/>
    <lineage>
        <taxon>Bacteria</taxon>
        <taxon>Bacillati</taxon>
        <taxon>Actinomycetota</taxon>
        <taxon>Actinomycetota incertae sedis</taxon>
        <taxon>Candidatus Hakubellales</taxon>
        <taxon>Candidatus Hakubellaceae</taxon>
        <taxon>Candidatus Hakubella</taxon>
    </lineage>
</organism>
<dbReference type="SUPFAM" id="SSF50486">
    <property type="entry name" value="FMT C-terminal domain-like"/>
    <property type="match status" value="1"/>
</dbReference>
<dbReference type="InterPro" id="IPR002376">
    <property type="entry name" value="Formyl_transf_N"/>
</dbReference>
<dbReference type="CDD" id="cd08646">
    <property type="entry name" value="FMT_core_Met-tRNA-FMT_N"/>
    <property type="match status" value="1"/>
</dbReference>
<dbReference type="NCBIfam" id="TIGR00460">
    <property type="entry name" value="fmt"/>
    <property type="match status" value="1"/>
</dbReference>
<dbReference type="Pfam" id="PF02911">
    <property type="entry name" value="Formyl_trans_C"/>
    <property type="match status" value="1"/>
</dbReference>
<dbReference type="SUPFAM" id="SSF53328">
    <property type="entry name" value="Formyltransferase"/>
    <property type="match status" value="1"/>
</dbReference>
<evidence type="ECO:0000256" key="6">
    <source>
        <dbReference type="ARBA" id="ARBA00022917"/>
    </source>
</evidence>
<evidence type="ECO:0000256" key="2">
    <source>
        <dbReference type="ARBA" id="ARBA00010699"/>
    </source>
</evidence>
<feature type="domain" description="Formyl transferase C-terminal" evidence="10">
    <location>
        <begin position="203"/>
        <end position="306"/>
    </location>
</feature>
<comment type="caution">
    <text evidence="11">The sequence shown here is derived from an EMBL/GenBank/DDBJ whole genome shotgun (WGS) entry which is preliminary data.</text>
</comment>
<reference evidence="11 12" key="1">
    <citation type="journal article" date="2020" name="Front. Microbiol.">
        <title>Single-cell genomics of novel Actinobacteria with the Wood-Ljungdahl pathway discovered in a serpentinizing system.</title>
        <authorList>
            <person name="Merino N."/>
            <person name="Kawai M."/>
            <person name="Boyd E.S."/>
            <person name="Colman D.R."/>
            <person name="McGlynn S.E."/>
            <person name="Nealson K.H."/>
            <person name="Kurokawa K."/>
            <person name="Hongoh Y."/>
        </authorList>
    </citation>
    <scope>NUCLEOTIDE SEQUENCE [LARGE SCALE GENOMIC DNA]</scope>
    <source>
        <strain evidence="11 12">S06</strain>
    </source>
</reference>
<evidence type="ECO:0000256" key="4">
    <source>
        <dbReference type="ARBA" id="ARBA00016014"/>
    </source>
</evidence>
<name>A0A6V8NSJ4_9ACTN</name>
<dbReference type="InterPro" id="IPR037022">
    <property type="entry name" value="Formyl_trans_C_sf"/>
</dbReference>
<feature type="domain" description="Formyl transferase N-terminal" evidence="9">
    <location>
        <begin position="4"/>
        <end position="179"/>
    </location>
</feature>
<comment type="catalytic activity">
    <reaction evidence="7 8">
        <text>L-methionyl-tRNA(fMet) + (6R)-10-formyltetrahydrofolate = N-formyl-L-methionyl-tRNA(fMet) + (6S)-5,6,7,8-tetrahydrofolate + H(+)</text>
        <dbReference type="Rhea" id="RHEA:24380"/>
        <dbReference type="Rhea" id="RHEA-COMP:9952"/>
        <dbReference type="Rhea" id="RHEA-COMP:9953"/>
        <dbReference type="ChEBI" id="CHEBI:15378"/>
        <dbReference type="ChEBI" id="CHEBI:57453"/>
        <dbReference type="ChEBI" id="CHEBI:78530"/>
        <dbReference type="ChEBI" id="CHEBI:78844"/>
        <dbReference type="ChEBI" id="CHEBI:195366"/>
        <dbReference type="EC" id="2.1.2.9"/>
    </reaction>
</comment>
<gene>
    <name evidence="8" type="primary">fmt</name>
    <name evidence="11" type="ORF">HKBW3S06_00643</name>
</gene>
<sequence length="336" mass="37029">MDLLFLGSSSFSIPFINALHESSHRLLAVITRPDRPSGRGLEVRPSAVKKFCQEKGISLLQPSSVNEKNFLGYLVSLRPDLLVVVAYGEILRPPLLAIPPRGSVNVHASLLPKYRGPSPIETAIMEGEARTGITTMLITPALDEGDIFLQREVEILSHETAGDLYEKLMQIGPPLLLETVEGIAQGTLVPVPQDHSQATYTAKITPQMANIDWQQEARRIHDLIRALNPRPGARTALRGNIIKIWGSQVIGQDKYATKGPAEPGSVVGTSSPEGLIVATGEDFLRITELQPVGRKRMRGEDFIRGYHVQVGDRFEKTPLKLDMPVVKDLCYPPREK</sequence>
<dbReference type="InterPro" id="IPR041711">
    <property type="entry name" value="Met-tRNA-FMT_N"/>
</dbReference>
<comment type="similarity">
    <text evidence="2 8">Belongs to the Fmt family.</text>
</comment>
<evidence type="ECO:0000256" key="1">
    <source>
        <dbReference type="ARBA" id="ARBA00002606"/>
    </source>
</evidence>
<evidence type="ECO:0000256" key="5">
    <source>
        <dbReference type="ARBA" id="ARBA00022679"/>
    </source>
</evidence>
<dbReference type="InterPro" id="IPR005794">
    <property type="entry name" value="Fmt"/>
</dbReference>
<dbReference type="AlphaFoldDB" id="A0A6V8NSJ4"/>
<dbReference type="CDD" id="cd08704">
    <property type="entry name" value="Met_tRNA_FMT_C"/>
    <property type="match status" value="1"/>
</dbReference>
<dbReference type="EC" id="2.1.2.9" evidence="3 8"/>
<dbReference type="Gene3D" id="3.40.50.170">
    <property type="entry name" value="Formyl transferase, N-terminal domain"/>
    <property type="match status" value="1"/>
</dbReference>
<evidence type="ECO:0000256" key="3">
    <source>
        <dbReference type="ARBA" id="ARBA00012261"/>
    </source>
</evidence>
<dbReference type="GO" id="GO:0005829">
    <property type="term" value="C:cytosol"/>
    <property type="evidence" value="ECO:0007669"/>
    <property type="project" value="TreeGrafter"/>
</dbReference>
<dbReference type="InterPro" id="IPR005793">
    <property type="entry name" value="Formyl_trans_C"/>
</dbReference>
<evidence type="ECO:0000259" key="10">
    <source>
        <dbReference type="Pfam" id="PF02911"/>
    </source>
</evidence>
<keyword evidence="5 8" id="KW-0808">Transferase</keyword>
<dbReference type="GO" id="GO:0004479">
    <property type="term" value="F:methionyl-tRNA formyltransferase activity"/>
    <property type="evidence" value="ECO:0007669"/>
    <property type="project" value="UniProtKB-UniRule"/>
</dbReference>
<dbReference type="RefSeq" id="WP_176226548.1">
    <property type="nucleotide sequence ID" value="NZ_BLRV01000046.1"/>
</dbReference>
<dbReference type="InterPro" id="IPR011034">
    <property type="entry name" value="Formyl_transferase-like_C_sf"/>
</dbReference>
<evidence type="ECO:0000259" key="9">
    <source>
        <dbReference type="Pfam" id="PF00551"/>
    </source>
</evidence>
<dbReference type="EMBL" id="BLRV01000046">
    <property type="protein sequence ID" value="GFP21416.1"/>
    <property type="molecule type" value="Genomic_DNA"/>
</dbReference>
<evidence type="ECO:0000313" key="11">
    <source>
        <dbReference type="EMBL" id="GFP21416.1"/>
    </source>
</evidence>
<dbReference type="InterPro" id="IPR036477">
    <property type="entry name" value="Formyl_transf_N_sf"/>
</dbReference>
<evidence type="ECO:0000313" key="12">
    <source>
        <dbReference type="Proteomes" id="UP000580051"/>
    </source>
</evidence>
<dbReference type="PANTHER" id="PTHR11138:SF5">
    <property type="entry name" value="METHIONYL-TRNA FORMYLTRANSFERASE, MITOCHONDRIAL"/>
    <property type="match status" value="1"/>
</dbReference>
<dbReference type="InterPro" id="IPR044135">
    <property type="entry name" value="Met-tRNA-FMT_C"/>
</dbReference>
<accession>A0A6V8NSJ4</accession>
<protein>
    <recommendedName>
        <fullName evidence="4 8">Methionyl-tRNA formyltransferase</fullName>
        <ecNumber evidence="3 8">2.1.2.9</ecNumber>
    </recommendedName>
</protein>
<dbReference type="PANTHER" id="PTHR11138">
    <property type="entry name" value="METHIONYL-TRNA FORMYLTRANSFERASE"/>
    <property type="match status" value="1"/>
</dbReference>
<feature type="binding site" evidence="8">
    <location>
        <begin position="109"/>
        <end position="112"/>
    </location>
    <ligand>
        <name>(6S)-5,6,7,8-tetrahydrofolate</name>
        <dbReference type="ChEBI" id="CHEBI:57453"/>
    </ligand>
</feature>
<proteinExistence type="inferred from homology"/>
<dbReference type="Gene3D" id="3.10.25.10">
    <property type="entry name" value="Formyl transferase, C-terminal domain"/>
    <property type="match status" value="1"/>
</dbReference>
<evidence type="ECO:0000256" key="8">
    <source>
        <dbReference type="HAMAP-Rule" id="MF_00182"/>
    </source>
</evidence>
<dbReference type="HAMAP" id="MF_00182">
    <property type="entry name" value="Formyl_trans"/>
    <property type="match status" value="1"/>
</dbReference>
<dbReference type="Pfam" id="PF00551">
    <property type="entry name" value="Formyl_trans_N"/>
    <property type="match status" value="1"/>
</dbReference>
<comment type="function">
    <text evidence="1 8">Attaches a formyl group to the free amino group of methionyl-tRNA(fMet). The formyl group appears to play a dual role in the initiator identity of N-formylmethionyl-tRNA by promoting its recognition by IF2 and preventing the misappropriation of this tRNA by the elongation apparatus.</text>
</comment>
<evidence type="ECO:0000256" key="7">
    <source>
        <dbReference type="ARBA" id="ARBA00048558"/>
    </source>
</evidence>